<evidence type="ECO:0000259" key="5">
    <source>
        <dbReference type="Pfam" id="PF07749"/>
    </source>
</evidence>
<dbReference type="InterPro" id="IPR011679">
    <property type="entry name" value="ERp29_C"/>
</dbReference>
<feature type="domain" description="ERp29 N-terminal" evidence="6">
    <location>
        <begin position="23"/>
        <end position="148"/>
    </location>
</feature>
<dbReference type="SUPFAM" id="SSF47933">
    <property type="entry name" value="ERP29 C domain-like"/>
    <property type="match status" value="1"/>
</dbReference>
<dbReference type="Gene3D" id="3.40.30.10">
    <property type="entry name" value="Glutaredoxin"/>
    <property type="match status" value="1"/>
</dbReference>
<dbReference type="InterPro" id="IPR016855">
    <property type="entry name" value="ERp29"/>
</dbReference>
<dbReference type="FunFam" id="1.20.1150.12:FF:000001">
    <property type="entry name" value="Endoplasmic reticulum resident protein 29"/>
    <property type="match status" value="1"/>
</dbReference>
<feature type="chain" id="PRO_5035291311" description="Endoplasmic reticulum resident protein 29" evidence="4">
    <location>
        <begin position="21"/>
        <end position="248"/>
    </location>
</feature>
<evidence type="ECO:0000256" key="3">
    <source>
        <dbReference type="SAM" id="MobiDB-lite"/>
    </source>
</evidence>
<dbReference type="FunFam" id="3.40.30.10:FF:000133">
    <property type="entry name" value="Endoplasmic reticulum resident protein 29"/>
    <property type="match status" value="1"/>
</dbReference>
<dbReference type="Proteomes" id="UP000786811">
    <property type="component" value="Unassembled WGS sequence"/>
</dbReference>
<dbReference type="AlphaFoldDB" id="A0A8J2HJS8"/>
<feature type="signal peptide" evidence="4">
    <location>
        <begin position="1"/>
        <end position="20"/>
    </location>
</feature>
<dbReference type="SUPFAM" id="SSF52833">
    <property type="entry name" value="Thioredoxin-like"/>
    <property type="match status" value="1"/>
</dbReference>
<dbReference type="InterPro" id="IPR012883">
    <property type="entry name" value="ERp29_N"/>
</dbReference>
<dbReference type="GO" id="GO:0005788">
    <property type="term" value="C:endoplasmic reticulum lumen"/>
    <property type="evidence" value="ECO:0007669"/>
    <property type="project" value="InterPro"/>
</dbReference>
<dbReference type="InterPro" id="IPR036249">
    <property type="entry name" value="Thioredoxin-like_sf"/>
</dbReference>
<dbReference type="Pfam" id="PF07912">
    <property type="entry name" value="ERp29_N"/>
    <property type="match status" value="1"/>
</dbReference>
<keyword evidence="2" id="KW-0256">Endoplasmic reticulum</keyword>
<evidence type="ECO:0000256" key="2">
    <source>
        <dbReference type="ARBA" id="ARBA00022824"/>
    </source>
</evidence>
<dbReference type="GO" id="GO:0009306">
    <property type="term" value="P:protein secretion"/>
    <property type="evidence" value="ECO:0007669"/>
    <property type="project" value="InterPro"/>
</dbReference>
<feature type="domain" description="Endoplasmic reticulum resident protein 29 C-terminal" evidence="5">
    <location>
        <begin position="149"/>
        <end position="242"/>
    </location>
</feature>
<dbReference type="InterPro" id="IPR036356">
    <property type="entry name" value="ERp29_C_sf"/>
</dbReference>
<accession>A0A8J2HJS8</accession>
<sequence length="248" mass="27871">MKSCLLIFIIATVAIGLVNAEDCKGCVPLDSATFDKVISKFKAAIVKFDVAFPFGNMHDEYGTVAETTKDVQDLLVAIVGVKDFGNRDNGDLAKRFNIDKKDFPVVLLFQEGQIKPVRLLTKADENDFTSTNIKKMVRAKTGIYLGLPGCVEQLDKLAEEFKTADEAKRKEILSQAKNLEKTLPEEQKLAAKIYMKMMDKIMEKGDGFVKSEHTRINGLLKKKLSDDKKRTMEEKKNILQSFAPRDEL</sequence>
<evidence type="ECO:0000256" key="1">
    <source>
        <dbReference type="ARBA" id="ARBA00014173"/>
    </source>
</evidence>
<evidence type="ECO:0000313" key="8">
    <source>
        <dbReference type="Proteomes" id="UP000786811"/>
    </source>
</evidence>
<dbReference type="Gene3D" id="1.20.1150.12">
    <property type="entry name" value="Endoplasmic reticulum resident protein 29, C-terminal domain"/>
    <property type="match status" value="1"/>
</dbReference>
<dbReference type="OrthoDB" id="417262at2759"/>
<dbReference type="PANTHER" id="PTHR12211:SF0">
    <property type="entry name" value="ENDOPLASMIC RETICULUM RESIDENT PROTEIN 29"/>
    <property type="match status" value="1"/>
</dbReference>
<evidence type="ECO:0000259" key="6">
    <source>
        <dbReference type="Pfam" id="PF07912"/>
    </source>
</evidence>
<name>A0A8J2HJS8_COTCN</name>
<reference evidence="7" key="1">
    <citation type="submission" date="2021-04" db="EMBL/GenBank/DDBJ databases">
        <authorList>
            <person name="Chebbi M.A.C M."/>
        </authorList>
    </citation>
    <scope>NUCLEOTIDE SEQUENCE</scope>
</reference>
<protein>
    <recommendedName>
        <fullName evidence="1">Endoplasmic reticulum resident protein 29</fullName>
    </recommendedName>
</protein>
<dbReference type="Pfam" id="PF07749">
    <property type="entry name" value="ERp29"/>
    <property type="match status" value="1"/>
</dbReference>
<dbReference type="PANTHER" id="PTHR12211">
    <property type="entry name" value="ENDOPLASMIC RETICULUM PROTEIN ERP29"/>
    <property type="match status" value="1"/>
</dbReference>
<evidence type="ECO:0000313" key="7">
    <source>
        <dbReference type="EMBL" id="CAG5103989.1"/>
    </source>
</evidence>
<proteinExistence type="predicted"/>
<gene>
    <name evidence="7" type="ORF">HICCMSTLAB_LOCUS11785</name>
</gene>
<evidence type="ECO:0000256" key="4">
    <source>
        <dbReference type="SAM" id="SignalP"/>
    </source>
</evidence>
<keyword evidence="8" id="KW-1185">Reference proteome</keyword>
<keyword evidence="4" id="KW-0732">Signal</keyword>
<comment type="caution">
    <text evidence="7">The sequence shown here is derived from an EMBL/GenBank/DDBJ whole genome shotgun (WGS) entry which is preliminary data.</text>
</comment>
<feature type="compositionally biased region" description="Basic and acidic residues" evidence="3">
    <location>
        <begin position="226"/>
        <end position="237"/>
    </location>
</feature>
<organism evidence="7 8">
    <name type="scientific">Cotesia congregata</name>
    <name type="common">Parasitoid wasp</name>
    <name type="synonym">Apanteles congregatus</name>
    <dbReference type="NCBI Taxonomy" id="51543"/>
    <lineage>
        <taxon>Eukaryota</taxon>
        <taxon>Metazoa</taxon>
        <taxon>Ecdysozoa</taxon>
        <taxon>Arthropoda</taxon>
        <taxon>Hexapoda</taxon>
        <taxon>Insecta</taxon>
        <taxon>Pterygota</taxon>
        <taxon>Neoptera</taxon>
        <taxon>Endopterygota</taxon>
        <taxon>Hymenoptera</taxon>
        <taxon>Apocrita</taxon>
        <taxon>Ichneumonoidea</taxon>
        <taxon>Braconidae</taxon>
        <taxon>Microgastrinae</taxon>
        <taxon>Cotesia</taxon>
    </lineage>
</organism>
<feature type="region of interest" description="Disordered" evidence="3">
    <location>
        <begin position="226"/>
        <end position="248"/>
    </location>
</feature>
<dbReference type="EMBL" id="CAJNRD030001123">
    <property type="protein sequence ID" value="CAG5103989.1"/>
    <property type="molecule type" value="Genomic_DNA"/>
</dbReference>